<feature type="coiled-coil region" evidence="1">
    <location>
        <begin position="11"/>
        <end position="38"/>
    </location>
</feature>
<dbReference type="EMBL" id="AHFK01000079">
    <property type="protein sequence ID" value="EOQ05350.1"/>
    <property type="molecule type" value="Genomic_DNA"/>
</dbReference>
<dbReference type="AlphaFoldDB" id="A0A9W5VQC1"/>
<dbReference type="Proteomes" id="UP000014028">
    <property type="component" value="Unassembled WGS sequence"/>
</dbReference>
<name>A0A9W5VQC1_BACCE</name>
<proteinExistence type="predicted"/>
<evidence type="ECO:0000256" key="1">
    <source>
        <dbReference type="SAM" id="Coils"/>
    </source>
</evidence>
<reference evidence="2 3" key="1">
    <citation type="submission" date="2012-12" db="EMBL/GenBank/DDBJ databases">
        <title>The Genome Sequence of Bacillus cereus VD184.</title>
        <authorList>
            <consortium name="The Broad Institute Genome Sequencing Platform"/>
            <consortium name="The Broad Institute Genome Sequencing Center for Infectious Disease"/>
            <person name="Feldgarden M."/>
            <person name="Van der Auwera G.A."/>
            <person name="Mahillon J."/>
            <person name="Duprez V."/>
            <person name="Timmery S."/>
            <person name="Mattelet C."/>
            <person name="Dierick K."/>
            <person name="Sun M."/>
            <person name="Yu Z."/>
            <person name="Zhu L."/>
            <person name="Hu X."/>
            <person name="Shank E.B."/>
            <person name="Swiecicka I."/>
            <person name="Hansen B.M."/>
            <person name="Andrup L."/>
            <person name="Walker B."/>
            <person name="Young S.K."/>
            <person name="Zeng Q."/>
            <person name="Gargeya S."/>
            <person name="Fitzgerald M."/>
            <person name="Haas B."/>
            <person name="Abouelleil A."/>
            <person name="Alvarado L."/>
            <person name="Arachchi H.M."/>
            <person name="Berlin A.M."/>
            <person name="Chapman S.B."/>
            <person name="Dewar J."/>
            <person name="Goldberg J."/>
            <person name="Griggs A."/>
            <person name="Gujja S."/>
            <person name="Hansen M."/>
            <person name="Howarth C."/>
            <person name="Imamovic A."/>
            <person name="Larimer J."/>
            <person name="McCowan C."/>
            <person name="Murphy C."/>
            <person name="Neiman D."/>
            <person name="Pearson M."/>
            <person name="Priest M."/>
            <person name="Roberts A."/>
            <person name="Saif S."/>
            <person name="Shea T."/>
            <person name="Sisk P."/>
            <person name="Sykes S."/>
            <person name="Wortman J."/>
            <person name="Nusbaum C."/>
            <person name="Birren B."/>
        </authorList>
    </citation>
    <scope>NUCLEOTIDE SEQUENCE [LARGE SCALE GENOMIC DNA]</scope>
    <source>
        <strain evidence="2 3">VD184</strain>
    </source>
</reference>
<protein>
    <submittedName>
        <fullName evidence="2">Uncharacterized protein</fullName>
    </submittedName>
</protein>
<sequence length="69" mass="8457">MDKVDMILRLLGDLKLEQQDLRERLEVIQDSLESNNKQRIEEKEMFIKKQKQPDLPMSFRDWRVARKKK</sequence>
<dbReference type="RefSeq" id="WP_016123571.1">
    <property type="nucleotide sequence ID" value="NZ_KB976837.1"/>
</dbReference>
<keyword evidence="1" id="KW-0175">Coiled coil</keyword>
<comment type="caution">
    <text evidence="2">The sequence shown here is derived from an EMBL/GenBank/DDBJ whole genome shotgun (WGS) entry which is preliminary data.</text>
</comment>
<organism evidence="2 3">
    <name type="scientific">Bacillus cereus VD184</name>
    <dbReference type="NCBI Taxonomy" id="1053242"/>
    <lineage>
        <taxon>Bacteria</taxon>
        <taxon>Bacillati</taxon>
        <taxon>Bacillota</taxon>
        <taxon>Bacilli</taxon>
        <taxon>Bacillales</taxon>
        <taxon>Bacillaceae</taxon>
        <taxon>Bacillus</taxon>
        <taxon>Bacillus cereus group</taxon>
    </lineage>
</organism>
<evidence type="ECO:0000313" key="3">
    <source>
        <dbReference type="Proteomes" id="UP000014028"/>
    </source>
</evidence>
<evidence type="ECO:0000313" key="2">
    <source>
        <dbReference type="EMBL" id="EOQ05350.1"/>
    </source>
</evidence>
<accession>A0A9W5VQC1</accession>
<gene>
    <name evidence="2" type="ORF">IKC_06284</name>
</gene>